<keyword evidence="3" id="KW-1185">Reference proteome</keyword>
<comment type="caution">
    <text evidence="2">The sequence shown here is derived from an EMBL/GenBank/DDBJ whole genome shotgun (WGS) entry which is preliminary data.</text>
</comment>
<dbReference type="EMBL" id="CAJVPZ010001177">
    <property type="protein sequence ID" value="CAG8486085.1"/>
    <property type="molecule type" value="Genomic_DNA"/>
</dbReference>
<name>A0A9N8WK18_9GLOM</name>
<evidence type="ECO:0000313" key="3">
    <source>
        <dbReference type="Proteomes" id="UP000789396"/>
    </source>
</evidence>
<evidence type="ECO:0000313" key="2">
    <source>
        <dbReference type="EMBL" id="CAG8486085.1"/>
    </source>
</evidence>
<sequence length="272" mass="32485">MNFENSTQSSKIPIDIHIFQELIQYKEDAIKLEFEKSQYILEIDNLKQTIENLNNNILAVQYNNSIEISTLKNMHETEISNLKNKNLEILQTHQNEILNLKKYYNNEILNIKTYYENEILNLKNYNNSEILNLKNHYNKINNDYKTENINLITKYNNEILDLKNNYNIEILNLQNKQNIKNSDLKNQINFLEKKLQNLSIELFSDIFKNNIDNLSNLLYKKQYEEKCLPPTDPEEFIKMVDSFELKPFVLLFFNAFKSDNQNANLLKNLRLE</sequence>
<accession>A0A9N8WK18</accession>
<reference evidence="2" key="1">
    <citation type="submission" date="2021-06" db="EMBL/GenBank/DDBJ databases">
        <authorList>
            <person name="Kallberg Y."/>
            <person name="Tangrot J."/>
            <person name="Rosling A."/>
        </authorList>
    </citation>
    <scope>NUCLEOTIDE SEQUENCE</scope>
    <source>
        <strain evidence="2">IN212</strain>
    </source>
</reference>
<feature type="coiled-coil region" evidence="1">
    <location>
        <begin position="156"/>
        <end position="201"/>
    </location>
</feature>
<dbReference type="Proteomes" id="UP000789396">
    <property type="component" value="Unassembled WGS sequence"/>
</dbReference>
<organism evidence="2 3">
    <name type="scientific">Racocetra fulgida</name>
    <dbReference type="NCBI Taxonomy" id="60492"/>
    <lineage>
        <taxon>Eukaryota</taxon>
        <taxon>Fungi</taxon>
        <taxon>Fungi incertae sedis</taxon>
        <taxon>Mucoromycota</taxon>
        <taxon>Glomeromycotina</taxon>
        <taxon>Glomeromycetes</taxon>
        <taxon>Diversisporales</taxon>
        <taxon>Gigasporaceae</taxon>
        <taxon>Racocetra</taxon>
    </lineage>
</organism>
<gene>
    <name evidence="2" type="ORF">RFULGI_LOCUS1765</name>
</gene>
<feature type="coiled-coil region" evidence="1">
    <location>
        <begin position="36"/>
        <end position="63"/>
    </location>
</feature>
<evidence type="ECO:0000256" key="1">
    <source>
        <dbReference type="SAM" id="Coils"/>
    </source>
</evidence>
<protein>
    <submittedName>
        <fullName evidence="2">15654_t:CDS:1</fullName>
    </submittedName>
</protein>
<proteinExistence type="predicted"/>
<keyword evidence="1" id="KW-0175">Coiled coil</keyword>
<dbReference type="OrthoDB" id="2425107at2759"/>
<dbReference type="AlphaFoldDB" id="A0A9N8WK18"/>